<dbReference type="InterPro" id="IPR043740">
    <property type="entry name" value="DUF5685"/>
</dbReference>
<sequence length="337" mass="37386">MSQSHAPVSWKVNGCCNPLSRKPIFEPNPYFEFAGAVTLCGLQSKLEDEILDDKRSWYRYSATIMKKLLHKKVNKAETFLNEQQFPVEQVRAILSQQSSVETQYNRDVSLDSVSRPTASAFGEILKHASILSNGENPNASLFHSIGSHLGHITYLIDSVQDYDKDRQRGEFNPMFHLGNETLPLNERKEQIVQDIMLPKILFHYTEIQKTVKKVHFEQYGDLIPSILGTRFLNKIKNGVEPHVTTTKDDNKEEETQKSKSSCWGDCCGNCCFMDCADPCCFCAKSASKSPTTTAGASETVGVATMTTESLGTASAESAACCDCACCDCTCCECSCCN</sequence>
<reference evidence="1" key="1">
    <citation type="submission" date="2021-01" db="EMBL/GenBank/DDBJ databases">
        <authorList>
            <person name="Corre E."/>
            <person name="Pelletier E."/>
            <person name="Niang G."/>
            <person name="Scheremetjew M."/>
            <person name="Finn R."/>
            <person name="Kale V."/>
            <person name="Holt S."/>
            <person name="Cochrane G."/>
            <person name="Meng A."/>
            <person name="Brown T."/>
            <person name="Cohen L."/>
        </authorList>
    </citation>
    <scope>NUCLEOTIDE SEQUENCE</scope>
    <source>
        <strain evidence="1">DIVA3 518/3/11/1/6</strain>
    </source>
</reference>
<gene>
    <name evidence="1" type="ORF">VSP0166_LOCUS11506</name>
</gene>
<accession>A0A7S4MK18</accession>
<proteinExistence type="predicted"/>
<dbReference type="AlphaFoldDB" id="A0A7S4MK18"/>
<dbReference type="EMBL" id="HBKP01016246">
    <property type="protein sequence ID" value="CAE2226991.1"/>
    <property type="molecule type" value="Transcribed_RNA"/>
</dbReference>
<evidence type="ECO:0000313" key="1">
    <source>
        <dbReference type="EMBL" id="CAE2226991.1"/>
    </source>
</evidence>
<dbReference type="Pfam" id="PF18937">
    <property type="entry name" value="DUF5685"/>
    <property type="match status" value="1"/>
</dbReference>
<protein>
    <submittedName>
        <fullName evidence="1">Uncharacterized protein</fullName>
    </submittedName>
</protein>
<name>A0A7S4MK18_9EUKA</name>
<organism evidence="1">
    <name type="scientific">Vannella robusta</name>
    <dbReference type="NCBI Taxonomy" id="1487602"/>
    <lineage>
        <taxon>Eukaryota</taxon>
        <taxon>Amoebozoa</taxon>
        <taxon>Discosea</taxon>
        <taxon>Flabellinia</taxon>
        <taxon>Vannellidae</taxon>
        <taxon>Vannella</taxon>
    </lineage>
</organism>